<keyword evidence="1" id="KW-0472">Membrane</keyword>
<proteinExistence type="predicted"/>
<dbReference type="SUPFAM" id="SSF141868">
    <property type="entry name" value="EAL domain-like"/>
    <property type="match status" value="1"/>
</dbReference>
<reference evidence="3" key="1">
    <citation type="submission" date="2021-08" db="EMBL/GenBank/DDBJ databases">
        <title>Comparative analyses of Brucepasteria parasyntrophica and Teretinema zuelzerae.</title>
        <authorList>
            <person name="Song Y."/>
            <person name="Brune A."/>
        </authorList>
    </citation>
    <scope>NUCLEOTIDE SEQUENCE</scope>
    <source>
        <strain evidence="3">DSM 1903</strain>
    </source>
</reference>
<sequence>MLEKKFIRQGLLDFAYKDTAWYQKIRDESRHYRYHLILYALSTALAFPPFLSASLFFNKRYDLMPSQPVVHLAVFLILSALLAFLIRFRRLRLMTYVSLALPVIGFFASVYSPGGSGLYMMISLVYPALAIQLRGSRRGSYWCAGYFGLVSAVGFLQASSVLPPWLISPTFELSAVSFLTYAFIWVFSYASEKRQEGMISRLTDMIVFDESTGLPCRDVLLHSLKKNRFYVFAIIKIENFSDLVALFGYEFSDIISQFASRKLRKYENRYRYRTYQLKYNEYGILIDSDVEPTVQGAEQLLSKIVKSLDLESLPWERDRIRLVYRLGAAIVLPGDERSPLSRSDIALKKAERTHSVLSVFDEDESEKTTAYESVIRFSELINNRETEGFRAVFQPIFCDKGAEVVWYEALLRLRRQDGSYVSIHPYLEVAKSTGLYPYLTDFILRASADAIVRNDVDVSVNIAIHDIMRPEFILLVDEVFEIIKEKKGRIIFEILESDELVELDRCLWFIEYITRYGFKIAIDDFGTGYSNYCTLINLPVDIVKIDGSLIRKIRTDDNARTLVEGIVHFCRKSNKKTVAEFVEDELVFDSLRSMHIDYLQGYYLAEPAALA</sequence>
<dbReference type="Pfam" id="PF00563">
    <property type="entry name" value="EAL"/>
    <property type="match status" value="1"/>
</dbReference>
<gene>
    <name evidence="3" type="ORF">K7J14_14450</name>
</gene>
<dbReference type="Gene3D" id="3.30.70.270">
    <property type="match status" value="1"/>
</dbReference>
<evidence type="ECO:0000313" key="3">
    <source>
        <dbReference type="EMBL" id="MCD1655896.1"/>
    </source>
</evidence>
<dbReference type="PROSITE" id="PS50883">
    <property type="entry name" value="EAL"/>
    <property type="match status" value="1"/>
</dbReference>
<dbReference type="AlphaFoldDB" id="A0AAE3EL77"/>
<dbReference type="RefSeq" id="WP_230757911.1">
    <property type="nucleotide sequence ID" value="NZ_JAINWA010000003.1"/>
</dbReference>
<dbReference type="InterPro" id="IPR050706">
    <property type="entry name" value="Cyclic-di-GMP_PDE-like"/>
</dbReference>
<keyword evidence="4" id="KW-1185">Reference proteome</keyword>
<dbReference type="InterPro" id="IPR035919">
    <property type="entry name" value="EAL_sf"/>
</dbReference>
<dbReference type="Gene3D" id="3.20.20.450">
    <property type="entry name" value="EAL domain"/>
    <property type="match status" value="1"/>
</dbReference>
<dbReference type="EMBL" id="JAINWA010000003">
    <property type="protein sequence ID" value="MCD1655896.1"/>
    <property type="molecule type" value="Genomic_DNA"/>
</dbReference>
<evidence type="ECO:0000256" key="1">
    <source>
        <dbReference type="SAM" id="Phobius"/>
    </source>
</evidence>
<evidence type="ECO:0000259" key="2">
    <source>
        <dbReference type="PROSITE" id="PS50883"/>
    </source>
</evidence>
<feature type="transmembrane region" description="Helical" evidence="1">
    <location>
        <begin position="36"/>
        <end position="57"/>
    </location>
</feature>
<name>A0AAE3EL77_9SPIR</name>
<protein>
    <submittedName>
        <fullName evidence="3">EAL domain-containing protein</fullName>
    </submittedName>
</protein>
<dbReference type="PANTHER" id="PTHR33121:SF71">
    <property type="entry name" value="OXYGEN SENSOR PROTEIN DOSP"/>
    <property type="match status" value="1"/>
</dbReference>
<feature type="transmembrane region" description="Helical" evidence="1">
    <location>
        <begin position="173"/>
        <end position="191"/>
    </location>
</feature>
<feature type="transmembrane region" description="Helical" evidence="1">
    <location>
        <begin position="93"/>
        <end position="111"/>
    </location>
</feature>
<feature type="domain" description="EAL" evidence="2">
    <location>
        <begin position="370"/>
        <end position="611"/>
    </location>
</feature>
<dbReference type="SMART" id="SM00052">
    <property type="entry name" value="EAL"/>
    <property type="match status" value="1"/>
</dbReference>
<feature type="transmembrane region" description="Helical" evidence="1">
    <location>
        <begin position="145"/>
        <end position="167"/>
    </location>
</feature>
<keyword evidence="1" id="KW-1133">Transmembrane helix</keyword>
<dbReference type="InterPro" id="IPR029787">
    <property type="entry name" value="Nucleotide_cyclase"/>
</dbReference>
<accession>A0AAE3EL77</accession>
<feature type="transmembrane region" description="Helical" evidence="1">
    <location>
        <begin position="69"/>
        <end position="86"/>
    </location>
</feature>
<dbReference type="InterPro" id="IPR001633">
    <property type="entry name" value="EAL_dom"/>
</dbReference>
<dbReference type="InterPro" id="IPR043128">
    <property type="entry name" value="Rev_trsase/Diguanyl_cyclase"/>
</dbReference>
<dbReference type="Proteomes" id="UP001198163">
    <property type="component" value="Unassembled WGS sequence"/>
</dbReference>
<keyword evidence="1" id="KW-0812">Transmembrane</keyword>
<comment type="caution">
    <text evidence="3">The sequence shown here is derived from an EMBL/GenBank/DDBJ whole genome shotgun (WGS) entry which is preliminary data.</text>
</comment>
<dbReference type="SUPFAM" id="SSF55073">
    <property type="entry name" value="Nucleotide cyclase"/>
    <property type="match status" value="1"/>
</dbReference>
<evidence type="ECO:0000313" key="4">
    <source>
        <dbReference type="Proteomes" id="UP001198163"/>
    </source>
</evidence>
<organism evidence="3 4">
    <name type="scientific">Teretinema zuelzerae</name>
    <dbReference type="NCBI Taxonomy" id="156"/>
    <lineage>
        <taxon>Bacteria</taxon>
        <taxon>Pseudomonadati</taxon>
        <taxon>Spirochaetota</taxon>
        <taxon>Spirochaetia</taxon>
        <taxon>Spirochaetales</taxon>
        <taxon>Treponemataceae</taxon>
        <taxon>Teretinema</taxon>
    </lineage>
</organism>
<dbReference type="InterPro" id="IPR000160">
    <property type="entry name" value="GGDEF_dom"/>
</dbReference>
<feature type="transmembrane region" description="Helical" evidence="1">
    <location>
        <begin position="117"/>
        <end position="133"/>
    </location>
</feature>
<dbReference type="PANTHER" id="PTHR33121">
    <property type="entry name" value="CYCLIC DI-GMP PHOSPHODIESTERASE PDEF"/>
    <property type="match status" value="1"/>
</dbReference>
<dbReference type="CDD" id="cd01948">
    <property type="entry name" value="EAL"/>
    <property type="match status" value="1"/>
</dbReference>
<dbReference type="SMART" id="SM00267">
    <property type="entry name" value="GGDEF"/>
    <property type="match status" value="1"/>
</dbReference>
<dbReference type="GO" id="GO:0071111">
    <property type="term" value="F:cyclic-guanylate-specific phosphodiesterase activity"/>
    <property type="evidence" value="ECO:0007669"/>
    <property type="project" value="InterPro"/>
</dbReference>